<dbReference type="Proteomes" id="UP000041770">
    <property type="component" value="Unassembled WGS sequence"/>
</dbReference>
<feature type="transmembrane region" description="Helical" evidence="1">
    <location>
        <begin position="24"/>
        <end position="50"/>
    </location>
</feature>
<keyword evidence="1" id="KW-0812">Transmembrane</keyword>
<name>A0A656AM49_VIBCL</name>
<dbReference type="EMBL" id="CWQY01000035">
    <property type="protein sequence ID" value="CSD19795.1"/>
    <property type="molecule type" value="Genomic_DNA"/>
</dbReference>
<reference evidence="2 3" key="1">
    <citation type="submission" date="2015-07" db="EMBL/GenBank/DDBJ databases">
        <authorList>
            <consortium name="Pathogen Informatics"/>
        </authorList>
    </citation>
    <scope>NUCLEOTIDE SEQUENCE [LARGE SCALE GENOMIC DNA]</scope>
    <source>
        <strain evidence="2 3">A316</strain>
    </source>
</reference>
<keyword evidence="1" id="KW-0472">Membrane</keyword>
<keyword evidence="1" id="KW-1133">Transmembrane helix</keyword>
<evidence type="ECO:0000313" key="3">
    <source>
        <dbReference type="Proteomes" id="UP000041770"/>
    </source>
</evidence>
<organism evidence="2 3">
    <name type="scientific">Vibrio cholerae</name>
    <dbReference type="NCBI Taxonomy" id="666"/>
    <lineage>
        <taxon>Bacteria</taxon>
        <taxon>Pseudomonadati</taxon>
        <taxon>Pseudomonadota</taxon>
        <taxon>Gammaproteobacteria</taxon>
        <taxon>Vibrionales</taxon>
        <taxon>Vibrionaceae</taxon>
        <taxon>Vibrio</taxon>
    </lineage>
</organism>
<gene>
    <name evidence="2" type="ORF">ERS013200_03500</name>
</gene>
<evidence type="ECO:0000313" key="2">
    <source>
        <dbReference type="EMBL" id="CSD19795.1"/>
    </source>
</evidence>
<proteinExistence type="predicted"/>
<protein>
    <submittedName>
        <fullName evidence="2">Uncharacterized protein</fullName>
    </submittedName>
</protein>
<evidence type="ECO:0000256" key="1">
    <source>
        <dbReference type="SAM" id="Phobius"/>
    </source>
</evidence>
<accession>A0A656AM49</accession>
<sequence length="65" mass="7100">MRIQTRGCGKCRNRHAPTLAKTRLIIIGFMALLGRVGTNLPLFGVFAPFVKDGHIKKSLGVLHTA</sequence>
<dbReference type="AlphaFoldDB" id="A0A656AM49"/>